<gene>
    <name evidence="4" type="ORF">H7C18_20250</name>
</gene>
<name>A0A7X0SNI9_9BACL</name>
<dbReference type="Pfam" id="PF06580">
    <property type="entry name" value="His_kinase"/>
    <property type="match status" value="1"/>
</dbReference>
<dbReference type="EMBL" id="JACJVO010000025">
    <property type="protein sequence ID" value="MBB6733257.1"/>
    <property type="molecule type" value="Genomic_DNA"/>
</dbReference>
<feature type="domain" description="Signal transduction histidine kinase internal region" evidence="3">
    <location>
        <begin position="412"/>
        <end position="489"/>
    </location>
</feature>
<dbReference type="InterPro" id="IPR003594">
    <property type="entry name" value="HATPase_dom"/>
</dbReference>
<feature type="transmembrane region" description="Helical" evidence="1">
    <location>
        <begin position="12"/>
        <end position="34"/>
    </location>
</feature>
<dbReference type="GO" id="GO:0016020">
    <property type="term" value="C:membrane"/>
    <property type="evidence" value="ECO:0007669"/>
    <property type="project" value="InterPro"/>
</dbReference>
<dbReference type="InterPro" id="IPR050640">
    <property type="entry name" value="Bact_2-comp_sensor_kinase"/>
</dbReference>
<dbReference type="RefSeq" id="WP_185130924.1">
    <property type="nucleotide sequence ID" value="NZ_JACJVO010000025.1"/>
</dbReference>
<sequence length="621" mass="69724">MPSKLRNIRTILFSTYSLIIIVVFSILVVWFYWWTSDLLKKNATASLESIGQSIQDQTDSELRKMNDVSLNVMYSNLVKDHFKKYLADSENHRTAVQDAPANVPGDSSIQSAKELSDILTAAIGPSRPVEQLYLYDFQGRVYGNGFDNGERAYDPAAKPWYEAVRNAAGKYIDLPVADAEMSKYISSSEEQYSVSLFRLFYDNYNVPIGIVEVKQYANKIFQGILNFAKKNGYDENVLVFDGAGRIVYPYSADAKRYEPYIQFGNERFGAGLASFTSSFRNPGTGERELLSYHRSDFTGWNTVMIVGERKLLKPLTAFTRTMAFVAVAILLLAIFLSFAAAKRITRPILKIHRTIRGIRLDDLGSGLVTAKELNSGLNELDQLHSSFVQMSSRLKQSMDQLLLSQAQELQSKMVALQAQMNPHFLYNTLATIGAMAEENMNEQIVAMVGNLSDILRYITSDESTADLETELEHTSRYLEVNRIRHGAKLQCEFDVDERLLPIRVPKLIVQPLVENALKFATTREPPWAIRVAGTMQEEEWRIEVTDNGPGFSEEALARLKERIAEAERTGVFPTLKLDGMGLINVYIRMKLGYGERFRFEASNRPGGGAAVVIGGSARMGG</sequence>
<keyword evidence="1" id="KW-0812">Transmembrane</keyword>
<proteinExistence type="predicted"/>
<evidence type="ECO:0000256" key="1">
    <source>
        <dbReference type="SAM" id="Phobius"/>
    </source>
</evidence>
<protein>
    <submittedName>
        <fullName evidence="4">Histidine kinase</fullName>
    </submittedName>
</protein>
<dbReference type="Gene3D" id="3.30.565.10">
    <property type="entry name" value="Histidine kinase-like ATPase, C-terminal domain"/>
    <property type="match status" value="1"/>
</dbReference>
<dbReference type="PANTHER" id="PTHR34220">
    <property type="entry name" value="SENSOR HISTIDINE KINASE YPDA"/>
    <property type="match status" value="1"/>
</dbReference>
<dbReference type="InterPro" id="IPR010559">
    <property type="entry name" value="Sig_transdc_His_kin_internal"/>
</dbReference>
<keyword evidence="4" id="KW-0808">Transferase</keyword>
<keyword evidence="1" id="KW-1133">Transmembrane helix</keyword>
<feature type="transmembrane region" description="Helical" evidence="1">
    <location>
        <begin position="322"/>
        <end position="341"/>
    </location>
</feature>
<evidence type="ECO:0000259" key="3">
    <source>
        <dbReference type="Pfam" id="PF06580"/>
    </source>
</evidence>
<comment type="caution">
    <text evidence="4">The sequence shown here is derived from an EMBL/GenBank/DDBJ whole genome shotgun (WGS) entry which is preliminary data.</text>
</comment>
<dbReference type="SUPFAM" id="SSF55874">
    <property type="entry name" value="ATPase domain of HSP90 chaperone/DNA topoisomerase II/histidine kinase"/>
    <property type="match status" value="1"/>
</dbReference>
<dbReference type="Gene3D" id="6.10.340.10">
    <property type="match status" value="1"/>
</dbReference>
<keyword evidence="5" id="KW-1185">Reference proteome</keyword>
<accession>A0A7X0SNI9</accession>
<dbReference type="AlphaFoldDB" id="A0A7X0SNI9"/>
<feature type="domain" description="Histidine kinase/HSP90-like ATPase" evidence="2">
    <location>
        <begin position="506"/>
        <end position="613"/>
    </location>
</feature>
<dbReference type="Pfam" id="PF02518">
    <property type="entry name" value="HATPase_c"/>
    <property type="match status" value="1"/>
</dbReference>
<keyword evidence="4" id="KW-0418">Kinase</keyword>
<keyword evidence="1" id="KW-0472">Membrane</keyword>
<dbReference type="InterPro" id="IPR036890">
    <property type="entry name" value="HATPase_C_sf"/>
</dbReference>
<dbReference type="GO" id="GO:0000155">
    <property type="term" value="F:phosphorelay sensor kinase activity"/>
    <property type="evidence" value="ECO:0007669"/>
    <property type="project" value="InterPro"/>
</dbReference>
<dbReference type="PANTHER" id="PTHR34220:SF7">
    <property type="entry name" value="SENSOR HISTIDINE KINASE YPDA"/>
    <property type="match status" value="1"/>
</dbReference>
<reference evidence="4 5" key="1">
    <citation type="submission" date="2020-08" db="EMBL/GenBank/DDBJ databases">
        <title>Cohnella phylogeny.</title>
        <authorList>
            <person name="Dunlap C."/>
        </authorList>
    </citation>
    <scope>NUCLEOTIDE SEQUENCE [LARGE SCALE GENOMIC DNA]</scope>
    <source>
        <strain evidence="4 5">CBP 2801</strain>
    </source>
</reference>
<evidence type="ECO:0000313" key="5">
    <source>
        <dbReference type="Proteomes" id="UP000564644"/>
    </source>
</evidence>
<organism evidence="4 5">
    <name type="scientific">Cohnella zeiphila</name>
    <dbReference type="NCBI Taxonomy" id="2761120"/>
    <lineage>
        <taxon>Bacteria</taxon>
        <taxon>Bacillati</taxon>
        <taxon>Bacillota</taxon>
        <taxon>Bacilli</taxon>
        <taxon>Bacillales</taxon>
        <taxon>Paenibacillaceae</taxon>
        <taxon>Cohnella</taxon>
    </lineage>
</organism>
<dbReference type="Proteomes" id="UP000564644">
    <property type="component" value="Unassembled WGS sequence"/>
</dbReference>
<evidence type="ECO:0000313" key="4">
    <source>
        <dbReference type="EMBL" id="MBB6733257.1"/>
    </source>
</evidence>
<evidence type="ECO:0000259" key="2">
    <source>
        <dbReference type="Pfam" id="PF02518"/>
    </source>
</evidence>